<gene>
    <name evidence="1" type="ORF">QR685DRAFT_114858</name>
</gene>
<dbReference type="EMBL" id="JAVLET010000014">
    <property type="protein sequence ID" value="KAL0466007.1"/>
    <property type="molecule type" value="Genomic_DNA"/>
</dbReference>
<accession>A0ABR3D016</accession>
<reference evidence="1 2" key="1">
    <citation type="submission" date="2023-09" db="EMBL/GenBank/DDBJ databases">
        <title>Multi-omics analysis of a traditional fermented food reveals byproduct-associated fungal strains for waste-to-food upcycling.</title>
        <authorList>
            <consortium name="Lawrence Berkeley National Laboratory"/>
            <person name="Rekdal V.M."/>
            <person name="Villalobos-Escobedo J.M."/>
            <person name="Rodriguez-Valeron N."/>
            <person name="Garcia M.O."/>
            <person name="Vasquez D.P."/>
            <person name="Damayanti I."/>
            <person name="Sorensen P.M."/>
            <person name="Baidoo E.E."/>
            <person name="De Carvalho A.C."/>
            <person name="Riley R."/>
            <person name="Lipzen A."/>
            <person name="He G."/>
            <person name="Yan M."/>
            <person name="Haridas S."/>
            <person name="Daum C."/>
            <person name="Yoshinaga Y."/>
            <person name="Ng V."/>
            <person name="Grigoriev I.V."/>
            <person name="Munk R."/>
            <person name="Nuraida L."/>
            <person name="Wijaya C.H."/>
            <person name="Morales P.-C."/>
            <person name="Keasling J.D."/>
        </authorList>
    </citation>
    <scope>NUCLEOTIDE SEQUENCE [LARGE SCALE GENOMIC DNA]</scope>
    <source>
        <strain evidence="1 2">FGSC 2613</strain>
    </source>
</reference>
<dbReference type="Proteomes" id="UP001451303">
    <property type="component" value="Unassembled WGS sequence"/>
</dbReference>
<evidence type="ECO:0000313" key="2">
    <source>
        <dbReference type="Proteomes" id="UP001451303"/>
    </source>
</evidence>
<sequence length="168" mass="18548">MADIINKIHLKEHHSTSTPRRTAWSLGGCPAGRSACYQSDFCLFSTQPRAINASISRGRRPLFSSKSRPANRKRLNVPLSTLSTLALASCAITPPYATPWTLRQDSLCLLCSLLFFQQATITAHIFFTLDLQRPPLISVINGGQLRIRSLHESKQGAPTLGLGLCFQR</sequence>
<proteinExistence type="predicted"/>
<organism evidence="1 2">
    <name type="scientific">Neurospora intermedia</name>
    <dbReference type="NCBI Taxonomy" id="5142"/>
    <lineage>
        <taxon>Eukaryota</taxon>
        <taxon>Fungi</taxon>
        <taxon>Dikarya</taxon>
        <taxon>Ascomycota</taxon>
        <taxon>Pezizomycotina</taxon>
        <taxon>Sordariomycetes</taxon>
        <taxon>Sordariomycetidae</taxon>
        <taxon>Sordariales</taxon>
        <taxon>Sordariaceae</taxon>
        <taxon>Neurospora</taxon>
    </lineage>
</organism>
<name>A0ABR3D016_NEUIN</name>
<evidence type="ECO:0000313" key="1">
    <source>
        <dbReference type="EMBL" id="KAL0466007.1"/>
    </source>
</evidence>
<comment type="caution">
    <text evidence="1">The sequence shown here is derived from an EMBL/GenBank/DDBJ whole genome shotgun (WGS) entry which is preliminary data.</text>
</comment>
<keyword evidence="2" id="KW-1185">Reference proteome</keyword>
<protein>
    <submittedName>
        <fullName evidence="1">Uncharacterized protein</fullName>
    </submittedName>
</protein>